<dbReference type="InterPro" id="IPR020904">
    <property type="entry name" value="Sc_DH/Rdtase_CS"/>
</dbReference>
<keyword evidence="4" id="KW-1185">Reference proteome</keyword>
<dbReference type="NCBIfam" id="NF005559">
    <property type="entry name" value="PRK07231.1"/>
    <property type="match status" value="1"/>
</dbReference>
<sequence>MRLKDKVALVIGGTSGIGEATAKAYAKEGAKVGVSGRDEEDGNRIVEEIKEAGGEALFLKLDVTQFSEVKDVLNRLIKTYGTLDILYNGAGIHDDYQNALELDEETYDQLMAVNLKGPYLSVKAALPTFLEKGKGTIINVGSQGSFVAGPGGSAYVTSKHALEGFTKQLAFDFGEKGIKANLLAPGYVETPMTEGSEEERLKDIPAKRAAKPEEIAKLAVFLASDESDYMHGSSVLMDGGWNIGR</sequence>
<dbReference type="RefSeq" id="WP_343755359.1">
    <property type="nucleotide sequence ID" value="NZ_BAAACW010000095.1"/>
</dbReference>
<dbReference type="InterPro" id="IPR051122">
    <property type="entry name" value="SDR_DHRS6-like"/>
</dbReference>
<dbReference type="PANTHER" id="PTHR43477:SF1">
    <property type="entry name" value="DIHYDROANTICAPSIN 7-DEHYDROGENASE"/>
    <property type="match status" value="1"/>
</dbReference>
<accession>A0ABN0XGV9</accession>
<organism evidence="3 4">
    <name type="scientific">Alkalibacterium iburiense</name>
    <dbReference type="NCBI Taxonomy" id="290589"/>
    <lineage>
        <taxon>Bacteria</taxon>
        <taxon>Bacillati</taxon>
        <taxon>Bacillota</taxon>
        <taxon>Bacilli</taxon>
        <taxon>Lactobacillales</taxon>
        <taxon>Carnobacteriaceae</taxon>
        <taxon>Alkalibacterium</taxon>
    </lineage>
</organism>
<evidence type="ECO:0000313" key="4">
    <source>
        <dbReference type="Proteomes" id="UP001501166"/>
    </source>
</evidence>
<dbReference type="PANTHER" id="PTHR43477">
    <property type="entry name" value="DIHYDROANTICAPSIN 7-DEHYDROGENASE"/>
    <property type="match status" value="1"/>
</dbReference>
<dbReference type="EMBL" id="BAAACW010000095">
    <property type="protein sequence ID" value="GAA0363832.1"/>
    <property type="molecule type" value="Genomic_DNA"/>
</dbReference>
<evidence type="ECO:0000313" key="3">
    <source>
        <dbReference type="EMBL" id="GAA0363832.1"/>
    </source>
</evidence>
<comment type="similarity">
    <text evidence="1">Belongs to the short-chain dehydrogenases/reductases (SDR) family.</text>
</comment>
<evidence type="ECO:0000256" key="2">
    <source>
        <dbReference type="ARBA" id="ARBA00023002"/>
    </source>
</evidence>
<dbReference type="CDD" id="cd05233">
    <property type="entry name" value="SDR_c"/>
    <property type="match status" value="1"/>
</dbReference>
<dbReference type="PROSITE" id="PS00061">
    <property type="entry name" value="ADH_SHORT"/>
    <property type="match status" value="1"/>
</dbReference>
<protein>
    <submittedName>
        <fullName evidence="3">SDR family oxidoreductase</fullName>
    </submittedName>
</protein>
<name>A0ABN0XGV9_9LACT</name>
<dbReference type="Gene3D" id="3.40.50.720">
    <property type="entry name" value="NAD(P)-binding Rossmann-like Domain"/>
    <property type="match status" value="1"/>
</dbReference>
<comment type="caution">
    <text evidence="3">The sequence shown here is derived from an EMBL/GenBank/DDBJ whole genome shotgun (WGS) entry which is preliminary data.</text>
</comment>
<dbReference type="Proteomes" id="UP001501166">
    <property type="component" value="Unassembled WGS sequence"/>
</dbReference>
<dbReference type="InterPro" id="IPR002347">
    <property type="entry name" value="SDR_fam"/>
</dbReference>
<dbReference type="Pfam" id="PF13561">
    <property type="entry name" value="adh_short_C2"/>
    <property type="match status" value="1"/>
</dbReference>
<evidence type="ECO:0000256" key="1">
    <source>
        <dbReference type="ARBA" id="ARBA00006484"/>
    </source>
</evidence>
<dbReference type="PRINTS" id="PR00081">
    <property type="entry name" value="GDHRDH"/>
</dbReference>
<gene>
    <name evidence="3" type="ORF">GCM10008932_15370</name>
</gene>
<dbReference type="PRINTS" id="PR00080">
    <property type="entry name" value="SDRFAMILY"/>
</dbReference>
<dbReference type="InterPro" id="IPR036291">
    <property type="entry name" value="NAD(P)-bd_dom_sf"/>
</dbReference>
<reference evidence="3 4" key="1">
    <citation type="journal article" date="2019" name="Int. J. Syst. Evol. Microbiol.">
        <title>The Global Catalogue of Microorganisms (GCM) 10K type strain sequencing project: providing services to taxonomists for standard genome sequencing and annotation.</title>
        <authorList>
            <consortium name="The Broad Institute Genomics Platform"/>
            <consortium name="The Broad Institute Genome Sequencing Center for Infectious Disease"/>
            <person name="Wu L."/>
            <person name="Ma J."/>
        </authorList>
    </citation>
    <scope>NUCLEOTIDE SEQUENCE [LARGE SCALE GENOMIC DNA]</scope>
    <source>
        <strain evidence="3 4">JCM 12662</strain>
    </source>
</reference>
<dbReference type="SUPFAM" id="SSF51735">
    <property type="entry name" value="NAD(P)-binding Rossmann-fold domains"/>
    <property type="match status" value="1"/>
</dbReference>
<keyword evidence="2" id="KW-0560">Oxidoreductase</keyword>
<proteinExistence type="inferred from homology"/>